<dbReference type="InterPro" id="IPR018931">
    <property type="entry name" value="DUF2520"/>
</dbReference>
<reference evidence="4" key="1">
    <citation type="submission" date="2020-05" db="EMBL/GenBank/DDBJ databases">
        <authorList>
            <person name="Chiriac C."/>
            <person name="Salcher M."/>
            <person name="Ghai R."/>
            <person name="Kavagutti S V."/>
        </authorList>
    </citation>
    <scope>NUCLEOTIDE SEQUENCE</scope>
</reference>
<feature type="domain" description="Putative oxidoreductase/dehydrogenase Rossmann-like" evidence="2">
    <location>
        <begin position="26"/>
        <end position="109"/>
    </location>
</feature>
<dbReference type="SUPFAM" id="SSF48179">
    <property type="entry name" value="6-phosphogluconate dehydrogenase C-terminal domain-like"/>
    <property type="match status" value="1"/>
</dbReference>
<feature type="domain" description="DUF2520" evidence="3">
    <location>
        <begin position="137"/>
        <end position="260"/>
    </location>
</feature>
<protein>
    <submittedName>
        <fullName evidence="4">Unannotated protein</fullName>
    </submittedName>
</protein>
<dbReference type="InterPro" id="IPR019665">
    <property type="entry name" value="OxRdtase/DH_put_Rossmann_dom"/>
</dbReference>
<dbReference type="EMBL" id="CAFBLU010000001">
    <property type="protein sequence ID" value="CAB4859360.1"/>
    <property type="molecule type" value="Genomic_DNA"/>
</dbReference>
<evidence type="ECO:0000256" key="1">
    <source>
        <dbReference type="SAM" id="MobiDB-lite"/>
    </source>
</evidence>
<feature type="compositionally biased region" description="Polar residues" evidence="1">
    <location>
        <begin position="9"/>
        <end position="20"/>
    </location>
</feature>
<dbReference type="Pfam" id="PF10727">
    <property type="entry name" value="Rossmann-like"/>
    <property type="match status" value="1"/>
</dbReference>
<organism evidence="4">
    <name type="scientific">freshwater metagenome</name>
    <dbReference type="NCBI Taxonomy" id="449393"/>
    <lineage>
        <taxon>unclassified sequences</taxon>
        <taxon>metagenomes</taxon>
        <taxon>ecological metagenomes</taxon>
    </lineage>
</organism>
<evidence type="ECO:0000259" key="2">
    <source>
        <dbReference type="Pfam" id="PF10727"/>
    </source>
</evidence>
<evidence type="ECO:0000313" key="4">
    <source>
        <dbReference type="EMBL" id="CAB4859360.1"/>
    </source>
</evidence>
<dbReference type="Pfam" id="PF10728">
    <property type="entry name" value="DUF2520"/>
    <property type="match status" value="1"/>
</dbReference>
<sequence>MRELDRDQPTYTASAPTLASPSVGEHTLRSERLDLGIVGAGRLGTALAVALEKQGHRISGPHGRGEQPPIDADLIFICVSDDEIADVASALPSDQVVAHCSGARGLELLMGRPGFCLHPLMTVTSDAEAATFRGAFAAIDASSAEHLRLAEGICADLQMTPLRIDSDDRATYHAAATVASNFLVTIEAAAEQIAAAAGVPREALVPLAQATLNNWAANGPENALTGPIARGDTGTVAAQRAAIAEATPDLLPLFDALCEATAQLATAKGAKA</sequence>
<name>A0A6J7CNL3_9ZZZZ</name>
<proteinExistence type="predicted"/>
<feature type="region of interest" description="Disordered" evidence="1">
    <location>
        <begin position="1"/>
        <end position="25"/>
    </location>
</feature>
<dbReference type="AlphaFoldDB" id="A0A6J7CNL3"/>
<dbReference type="InterPro" id="IPR008927">
    <property type="entry name" value="6-PGluconate_DH-like_C_sf"/>
</dbReference>
<dbReference type="Gene3D" id="1.10.1040.20">
    <property type="entry name" value="ProC-like, C-terminal domain"/>
    <property type="match status" value="1"/>
</dbReference>
<dbReference type="SUPFAM" id="SSF51735">
    <property type="entry name" value="NAD(P)-binding Rossmann-fold domains"/>
    <property type="match status" value="1"/>
</dbReference>
<dbReference type="Gene3D" id="3.40.50.720">
    <property type="entry name" value="NAD(P)-binding Rossmann-like Domain"/>
    <property type="match status" value="2"/>
</dbReference>
<dbReference type="InterPro" id="IPR036291">
    <property type="entry name" value="NAD(P)-bd_dom_sf"/>
</dbReference>
<dbReference type="PANTHER" id="PTHR40459:SF1">
    <property type="entry name" value="CONSERVED HYPOTHETICAL ALANINE AND LEUCINE RICH PROTEIN"/>
    <property type="match status" value="1"/>
</dbReference>
<gene>
    <name evidence="4" type="ORF">UFOPK3444_00087</name>
</gene>
<dbReference type="InterPro" id="IPR037108">
    <property type="entry name" value="TM1727-like_C_sf"/>
</dbReference>
<accession>A0A6J7CNL3</accession>
<evidence type="ECO:0000259" key="3">
    <source>
        <dbReference type="Pfam" id="PF10728"/>
    </source>
</evidence>
<dbReference type="PANTHER" id="PTHR40459">
    <property type="entry name" value="CONSERVED HYPOTHETICAL ALANINE AND LEUCINE RICH PROTEIN"/>
    <property type="match status" value="1"/>
</dbReference>